<dbReference type="Pfam" id="PF25133">
    <property type="entry name" value="TYW2_N_2"/>
    <property type="match status" value="1"/>
</dbReference>
<evidence type="ECO:0000313" key="9">
    <source>
        <dbReference type="EMBL" id="KHN76933.1"/>
    </source>
</evidence>
<keyword evidence="4" id="KW-0949">S-adenosyl-L-methionine</keyword>
<dbReference type="InterPro" id="IPR030382">
    <property type="entry name" value="MeTrfase_TRM5/TYW2"/>
</dbReference>
<dbReference type="GO" id="GO:0008175">
    <property type="term" value="F:tRNA methyltransferase activity"/>
    <property type="evidence" value="ECO:0007669"/>
    <property type="project" value="TreeGrafter"/>
</dbReference>
<sequence>MHCSASTNICSNFTMNRQASFDMVTSAIDHSVMNNSSRRRSSVDETTTRFSLVSPFGEMLDALREEATRNGIWSDDLHRDLPKRWEKHGDLIIFPPNCFKNPNWRLLGRRLWQLTAQSLKAERLGRKRIIEGDEFHTPHVDLLYGKDGWVEHIDNGVKYHYDVTKRMFNIGNMAEKQRISEMDCHQDVVVDMFAEAFIYIRDGGMARLTNGTTEYVPMVVTFDKRIGYFTMAYLMNAHAKHVYAIDWHEDSLEALERTLESNGMTDRCTLIQGDSRRVSPQGIADRVNLGLVPSSRPYWLAGCRCLRSTGGILHIHEAVKLATPKTHQLRRLHKSGSTLSRNESLGSVSEESEMSEYSDFDKKCSIDQNSNFVSLTNGRFSIGPNDEKAVADSSDQHVEGKNSGENRIQYKI</sequence>
<comment type="caution">
    <text evidence="9">The sequence shown here is derived from an EMBL/GenBank/DDBJ whole genome shotgun (WGS) entry which is preliminary data.</text>
</comment>
<keyword evidence="10" id="KW-1185">Reference proteome</keyword>
<evidence type="ECO:0000256" key="5">
    <source>
        <dbReference type="ARBA" id="ARBA00022694"/>
    </source>
</evidence>
<dbReference type="InterPro" id="IPR056744">
    <property type="entry name" value="TRM5/TYW2-like_N"/>
</dbReference>
<dbReference type="AlphaFoldDB" id="A0A0B2V5U8"/>
<evidence type="ECO:0000256" key="7">
    <source>
        <dbReference type="SAM" id="MobiDB-lite"/>
    </source>
</evidence>
<dbReference type="GO" id="GO:0102522">
    <property type="term" value="F:tRNA 4-demethylwyosine alpha-amino-alpha-carboxypropyltransferase activity"/>
    <property type="evidence" value="ECO:0007669"/>
    <property type="project" value="UniProtKB-EC"/>
</dbReference>
<evidence type="ECO:0000256" key="6">
    <source>
        <dbReference type="ARBA" id="ARBA00049400"/>
    </source>
</evidence>
<reference evidence="9 10" key="1">
    <citation type="submission" date="2014-11" db="EMBL/GenBank/DDBJ databases">
        <title>Genetic blueprint of the zoonotic pathogen Toxocara canis.</title>
        <authorList>
            <person name="Zhu X.-Q."/>
            <person name="Korhonen P.K."/>
            <person name="Cai H."/>
            <person name="Young N.D."/>
            <person name="Nejsum P."/>
            <person name="von Samson-Himmelstjerna G."/>
            <person name="Boag P.R."/>
            <person name="Tan P."/>
            <person name="Li Q."/>
            <person name="Min J."/>
            <person name="Yang Y."/>
            <person name="Wang X."/>
            <person name="Fang X."/>
            <person name="Hall R.S."/>
            <person name="Hofmann A."/>
            <person name="Sternberg P.W."/>
            <person name="Jex A.R."/>
            <person name="Gasser R.B."/>
        </authorList>
    </citation>
    <scope>NUCLEOTIDE SEQUENCE [LARGE SCALE GENOMIC DNA]</scope>
    <source>
        <strain evidence="9">PN_DK_2014</strain>
    </source>
</reference>
<dbReference type="Gene3D" id="3.40.50.150">
    <property type="entry name" value="Vaccinia Virus protein VP39"/>
    <property type="match status" value="2"/>
</dbReference>
<dbReference type="InterPro" id="IPR056743">
    <property type="entry name" value="TRM5-TYW2-like_MTfase"/>
</dbReference>
<dbReference type="GO" id="GO:0031591">
    <property type="term" value="P:wybutosine biosynthetic process"/>
    <property type="evidence" value="ECO:0007669"/>
    <property type="project" value="TreeGrafter"/>
</dbReference>
<dbReference type="FunFam" id="3.30.300.110:FF:000002">
    <property type="entry name" value="tRNA wybutosine-synthesizing protein 2 homolog"/>
    <property type="match status" value="1"/>
</dbReference>
<dbReference type="CDD" id="cd02440">
    <property type="entry name" value="AdoMet_MTases"/>
    <property type="match status" value="1"/>
</dbReference>
<name>A0A0B2V5U8_TOXCA</name>
<organism evidence="9 10">
    <name type="scientific">Toxocara canis</name>
    <name type="common">Canine roundworm</name>
    <dbReference type="NCBI Taxonomy" id="6265"/>
    <lineage>
        <taxon>Eukaryota</taxon>
        <taxon>Metazoa</taxon>
        <taxon>Ecdysozoa</taxon>
        <taxon>Nematoda</taxon>
        <taxon>Chromadorea</taxon>
        <taxon>Rhabditida</taxon>
        <taxon>Spirurina</taxon>
        <taxon>Ascaridomorpha</taxon>
        <taxon>Ascaridoidea</taxon>
        <taxon>Toxocaridae</taxon>
        <taxon>Toxocara</taxon>
    </lineage>
</organism>
<dbReference type="Gene3D" id="3.30.300.110">
    <property type="entry name" value="Met-10+ protein-like domains"/>
    <property type="match status" value="1"/>
</dbReference>
<dbReference type="PANTHER" id="PTHR23245">
    <property type="entry name" value="TRNA METHYLTRANSFERASE"/>
    <property type="match status" value="1"/>
</dbReference>
<gene>
    <name evidence="9" type="primary">trmt12</name>
    <name evidence="9" type="ORF">Tcan_05079</name>
</gene>
<dbReference type="GO" id="GO:0030488">
    <property type="term" value="P:tRNA methylation"/>
    <property type="evidence" value="ECO:0007669"/>
    <property type="project" value="TreeGrafter"/>
</dbReference>
<proteinExistence type="predicted"/>
<comment type="catalytic activity">
    <reaction evidence="6">
        <text>4-demethylwyosine(37) in tRNA(Phe) + S-adenosyl-L-methionine = 4-demethyl-7-[(3S)-3-amino-3-carboxypropyl]wyosine(37) in tRNA(Phe) + S-methyl-5'-thioadenosine + H(+)</text>
        <dbReference type="Rhea" id="RHEA:36355"/>
        <dbReference type="Rhea" id="RHEA-COMP:10164"/>
        <dbReference type="Rhea" id="RHEA-COMP:10378"/>
        <dbReference type="ChEBI" id="CHEBI:15378"/>
        <dbReference type="ChEBI" id="CHEBI:17509"/>
        <dbReference type="ChEBI" id="CHEBI:59789"/>
        <dbReference type="ChEBI" id="CHEBI:64315"/>
        <dbReference type="ChEBI" id="CHEBI:73550"/>
        <dbReference type="EC" id="2.5.1.114"/>
    </reaction>
</comment>
<dbReference type="Pfam" id="PF02475">
    <property type="entry name" value="TRM5-TYW2_MTfase"/>
    <property type="match status" value="2"/>
</dbReference>
<protein>
    <recommendedName>
        <fullName evidence="2">tRNA(Phe) (4-demethylwyosine(37)-C(7)) aminocarboxypropyltransferase</fullName>
        <ecNumber evidence="2">2.5.1.114</ecNumber>
    </recommendedName>
</protein>
<dbReference type="OrthoDB" id="408788at2759"/>
<dbReference type="EC" id="2.5.1.114" evidence="2"/>
<keyword evidence="5" id="KW-0819">tRNA processing</keyword>
<evidence type="ECO:0000259" key="8">
    <source>
        <dbReference type="PROSITE" id="PS51684"/>
    </source>
</evidence>
<accession>A0A0B2V5U8</accession>
<dbReference type="EMBL" id="JPKZ01002390">
    <property type="protein sequence ID" value="KHN76933.1"/>
    <property type="molecule type" value="Genomic_DNA"/>
</dbReference>
<dbReference type="InterPro" id="IPR029063">
    <property type="entry name" value="SAM-dependent_MTases_sf"/>
</dbReference>
<comment type="pathway">
    <text evidence="1">tRNA modification; wybutosine-tRNA(Phe) biosynthesis.</text>
</comment>
<feature type="region of interest" description="Disordered" evidence="7">
    <location>
        <begin position="327"/>
        <end position="352"/>
    </location>
</feature>
<evidence type="ECO:0000256" key="3">
    <source>
        <dbReference type="ARBA" id="ARBA00022679"/>
    </source>
</evidence>
<dbReference type="STRING" id="6265.A0A0B2V5U8"/>
<evidence type="ECO:0000256" key="4">
    <source>
        <dbReference type="ARBA" id="ARBA00022691"/>
    </source>
</evidence>
<feature type="compositionally biased region" description="Basic and acidic residues" evidence="7">
    <location>
        <begin position="385"/>
        <end position="404"/>
    </location>
</feature>
<dbReference type="SUPFAM" id="SSF53335">
    <property type="entry name" value="S-adenosyl-L-methionine-dependent methyltransferases"/>
    <property type="match status" value="2"/>
</dbReference>
<feature type="region of interest" description="Disordered" evidence="7">
    <location>
        <begin position="384"/>
        <end position="412"/>
    </location>
</feature>
<evidence type="ECO:0000256" key="2">
    <source>
        <dbReference type="ARBA" id="ARBA00012265"/>
    </source>
</evidence>
<keyword evidence="3" id="KW-0808">Transferase</keyword>
<feature type="domain" description="SAM-dependent methyltransferase TRM5/TYW2-type" evidence="8">
    <location>
        <begin position="85"/>
        <end position="372"/>
    </location>
</feature>
<dbReference type="Proteomes" id="UP000031036">
    <property type="component" value="Unassembled WGS sequence"/>
</dbReference>
<dbReference type="PANTHER" id="PTHR23245:SF25">
    <property type="entry name" value="TRNA WYBUTOSINE-SYNTHESIZING PROTEIN 2 HOMOLOG"/>
    <property type="match status" value="1"/>
</dbReference>
<dbReference type="GO" id="GO:0005737">
    <property type="term" value="C:cytoplasm"/>
    <property type="evidence" value="ECO:0007669"/>
    <property type="project" value="TreeGrafter"/>
</dbReference>
<dbReference type="PROSITE" id="PS51684">
    <property type="entry name" value="SAM_MT_TRM5_TYW2"/>
    <property type="match status" value="1"/>
</dbReference>
<evidence type="ECO:0000256" key="1">
    <source>
        <dbReference type="ARBA" id="ARBA00004797"/>
    </source>
</evidence>
<evidence type="ECO:0000313" key="10">
    <source>
        <dbReference type="Proteomes" id="UP000031036"/>
    </source>
</evidence>